<dbReference type="Pfam" id="PF06083">
    <property type="entry name" value="IL17"/>
    <property type="match status" value="1"/>
</dbReference>
<proteinExistence type="inferred from homology"/>
<sequence>MKNFYSLYYFCFFFQWVVLLLAVCSIHICNAKHSKSKNHHHGHHNPENTYCFSEEDLEDSPSMVVNHFVSSKMHWDRYSAVNMVPRLEEAERRSQRRRRASGDTCPQMNTLEQGKALNERSISPWTYRIDNDESRYPQKLAFAHCLCDHCISSESGRETSSLNSVLVKQTMLILRKRSCPYEATLSTFMLEYISVPVACTCSVPRY</sequence>
<dbReference type="SUPFAM" id="SSF57501">
    <property type="entry name" value="Cystine-knot cytokines"/>
    <property type="match status" value="1"/>
</dbReference>
<dbReference type="GO" id="GO:0005615">
    <property type="term" value="C:extracellular space"/>
    <property type="evidence" value="ECO:0007669"/>
    <property type="project" value="UniProtKB-KW"/>
</dbReference>
<evidence type="ECO:0000256" key="2">
    <source>
        <dbReference type="ARBA" id="ARBA00007236"/>
    </source>
</evidence>
<reference evidence="7" key="1">
    <citation type="thesis" date="2020" institute="ProQuest LLC" country="789 East Eisenhower Parkway, Ann Arbor, MI, USA">
        <title>Comparative Genomics and Chromosome Evolution.</title>
        <authorList>
            <person name="Mudd A.B."/>
        </authorList>
    </citation>
    <scope>NUCLEOTIDE SEQUENCE</scope>
    <source>
        <strain evidence="7">HN-11 Male</strain>
        <tissue evidence="7">Kidney and liver</tissue>
    </source>
</reference>
<protein>
    <recommendedName>
        <fullName evidence="9">Interleukin 17C</fullName>
    </recommendedName>
</protein>
<keyword evidence="6" id="KW-0472">Membrane</keyword>
<name>A0A8J6BHD3_ELECQ</name>
<comment type="caution">
    <text evidence="7">The sequence shown here is derived from an EMBL/GenBank/DDBJ whole genome shotgun (WGS) entry which is preliminary data.</text>
</comment>
<dbReference type="GO" id="GO:0006954">
    <property type="term" value="P:inflammatory response"/>
    <property type="evidence" value="ECO:0007669"/>
    <property type="project" value="InterPro"/>
</dbReference>
<evidence type="ECO:0000256" key="6">
    <source>
        <dbReference type="SAM" id="Phobius"/>
    </source>
</evidence>
<dbReference type="Gene3D" id="2.10.90.10">
    <property type="entry name" value="Cystine-knot cytokines"/>
    <property type="match status" value="1"/>
</dbReference>
<evidence type="ECO:0008006" key="9">
    <source>
        <dbReference type="Google" id="ProtNLM"/>
    </source>
</evidence>
<keyword evidence="4" id="KW-0964">Secreted</keyword>
<dbReference type="Proteomes" id="UP000770717">
    <property type="component" value="Unassembled WGS sequence"/>
</dbReference>
<keyword evidence="3" id="KW-0202">Cytokine</keyword>
<dbReference type="PRINTS" id="PR01932">
    <property type="entry name" value="INTRLEUKIN17"/>
</dbReference>
<keyword evidence="6" id="KW-0812">Transmembrane</keyword>
<dbReference type="InterPro" id="IPR010345">
    <property type="entry name" value="IL-17_fam"/>
</dbReference>
<dbReference type="GO" id="GO:0005125">
    <property type="term" value="F:cytokine activity"/>
    <property type="evidence" value="ECO:0007669"/>
    <property type="project" value="UniProtKB-KW"/>
</dbReference>
<feature type="transmembrane region" description="Helical" evidence="6">
    <location>
        <begin position="6"/>
        <end position="29"/>
    </location>
</feature>
<comment type="subcellular location">
    <subcellularLocation>
        <location evidence="1">Secreted</location>
    </subcellularLocation>
</comment>
<keyword evidence="6" id="KW-1133">Transmembrane helix</keyword>
<gene>
    <name evidence="7" type="ORF">GDO78_021419</name>
</gene>
<dbReference type="AlphaFoldDB" id="A0A8J6BHD3"/>
<accession>A0A8J6BHD3</accession>
<evidence type="ECO:0000256" key="1">
    <source>
        <dbReference type="ARBA" id="ARBA00004613"/>
    </source>
</evidence>
<evidence type="ECO:0000256" key="4">
    <source>
        <dbReference type="ARBA" id="ARBA00022525"/>
    </source>
</evidence>
<evidence type="ECO:0000256" key="3">
    <source>
        <dbReference type="ARBA" id="ARBA00022514"/>
    </source>
</evidence>
<comment type="similarity">
    <text evidence="2">Belongs to the IL-17 family.</text>
</comment>
<dbReference type="InterPro" id="IPR020440">
    <property type="entry name" value="IL-17_chr"/>
</dbReference>
<evidence type="ECO:0000313" key="7">
    <source>
        <dbReference type="EMBL" id="KAG9463610.1"/>
    </source>
</evidence>
<evidence type="ECO:0000313" key="8">
    <source>
        <dbReference type="Proteomes" id="UP000770717"/>
    </source>
</evidence>
<keyword evidence="5" id="KW-0732">Signal</keyword>
<dbReference type="InterPro" id="IPR029034">
    <property type="entry name" value="Cystine-knot_cytokine"/>
</dbReference>
<evidence type="ECO:0000256" key="5">
    <source>
        <dbReference type="ARBA" id="ARBA00022729"/>
    </source>
</evidence>
<dbReference type="OrthoDB" id="6038945at2759"/>
<dbReference type="EMBL" id="WNTK01006377">
    <property type="protein sequence ID" value="KAG9463610.1"/>
    <property type="molecule type" value="Genomic_DNA"/>
</dbReference>
<organism evidence="7 8">
    <name type="scientific">Eleutherodactylus coqui</name>
    <name type="common">Puerto Rican coqui</name>
    <dbReference type="NCBI Taxonomy" id="57060"/>
    <lineage>
        <taxon>Eukaryota</taxon>
        <taxon>Metazoa</taxon>
        <taxon>Chordata</taxon>
        <taxon>Craniata</taxon>
        <taxon>Vertebrata</taxon>
        <taxon>Euteleostomi</taxon>
        <taxon>Amphibia</taxon>
        <taxon>Batrachia</taxon>
        <taxon>Anura</taxon>
        <taxon>Neobatrachia</taxon>
        <taxon>Hyloidea</taxon>
        <taxon>Eleutherodactylidae</taxon>
        <taxon>Eleutherodactylinae</taxon>
        <taxon>Eleutherodactylus</taxon>
        <taxon>Eleutherodactylus</taxon>
    </lineage>
</organism>
<keyword evidence="8" id="KW-1185">Reference proteome</keyword>